<reference evidence="3 4" key="1">
    <citation type="journal article" date="2018" name="New Phytol.">
        <title>Phylogenomics of Endogonaceae and evolution of mycorrhizas within Mucoromycota.</title>
        <authorList>
            <person name="Chang Y."/>
            <person name="Desiro A."/>
            <person name="Na H."/>
            <person name="Sandor L."/>
            <person name="Lipzen A."/>
            <person name="Clum A."/>
            <person name="Barry K."/>
            <person name="Grigoriev I.V."/>
            <person name="Martin F.M."/>
            <person name="Stajich J.E."/>
            <person name="Smith M.E."/>
            <person name="Bonito G."/>
            <person name="Spatafora J.W."/>
        </authorList>
    </citation>
    <scope>NUCLEOTIDE SEQUENCE [LARGE SCALE GENOMIC DNA]</scope>
    <source>
        <strain evidence="3 4">AD002</strain>
    </source>
</reference>
<accession>A0A433R070</accession>
<organism evidence="3 4">
    <name type="scientific">Jimgerdemannia flammicorona</name>
    <dbReference type="NCBI Taxonomy" id="994334"/>
    <lineage>
        <taxon>Eukaryota</taxon>
        <taxon>Fungi</taxon>
        <taxon>Fungi incertae sedis</taxon>
        <taxon>Mucoromycota</taxon>
        <taxon>Mucoromycotina</taxon>
        <taxon>Endogonomycetes</taxon>
        <taxon>Endogonales</taxon>
        <taxon>Endogonaceae</taxon>
        <taxon>Jimgerdemannia</taxon>
    </lineage>
</organism>
<keyword evidence="1" id="KW-1133">Transmembrane helix</keyword>
<keyword evidence="2" id="KW-0732">Signal</keyword>
<sequence>MYCFLSFTSLFTFMSHFVHPHITHTSRSQSYVARQQQQQYHPPTLSTVIAPASFSRTGSLSSHRTPWSQVVGGGGGGGGEWVEPESRMGTGLFRSSIIIIIIIVIIIW</sequence>
<feature type="transmembrane region" description="Helical" evidence="1">
    <location>
        <begin position="91"/>
        <end position="107"/>
    </location>
</feature>
<keyword evidence="1" id="KW-0812">Transmembrane</keyword>
<dbReference type="AlphaFoldDB" id="A0A433R070"/>
<evidence type="ECO:0000313" key="4">
    <source>
        <dbReference type="Proteomes" id="UP000274822"/>
    </source>
</evidence>
<proteinExistence type="predicted"/>
<feature type="signal peptide" evidence="2">
    <location>
        <begin position="1"/>
        <end position="20"/>
    </location>
</feature>
<evidence type="ECO:0000256" key="1">
    <source>
        <dbReference type="SAM" id="Phobius"/>
    </source>
</evidence>
<dbReference type="EMBL" id="RBNJ01000095">
    <property type="protein sequence ID" value="RUS35414.1"/>
    <property type="molecule type" value="Genomic_DNA"/>
</dbReference>
<name>A0A433R070_9FUNG</name>
<keyword evidence="4" id="KW-1185">Reference proteome</keyword>
<evidence type="ECO:0000256" key="2">
    <source>
        <dbReference type="SAM" id="SignalP"/>
    </source>
</evidence>
<protein>
    <submittedName>
        <fullName evidence="3">Uncharacterized protein</fullName>
    </submittedName>
</protein>
<feature type="chain" id="PRO_5019327373" evidence="2">
    <location>
        <begin position="21"/>
        <end position="108"/>
    </location>
</feature>
<gene>
    <name evidence="3" type="ORF">BC938DRAFT_484018</name>
</gene>
<keyword evidence="1" id="KW-0472">Membrane</keyword>
<evidence type="ECO:0000313" key="3">
    <source>
        <dbReference type="EMBL" id="RUS35414.1"/>
    </source>
</evidence>
<comment type="caution">
    <text evidence="3">The sequence shown here is derived from an EMBL/GenBank/DDBJ whole genome shotgun (WGS) entry which is preliminary data.</text>
</comment>
<dbReference type="Proteomes" id="UP000274822">
    <property type="component" value="Unassembled WGS sequence"/>
</dbReference>